<reference evidence="3 4" key="1">
    <citation type="submission" date="2020-07" db="EMBL/GenBank/DDBJ databases">
        <title>Sequencing the genomes of 1000 actinobacteria strains.</title>
        <authorList>
            <person name="Klenk H.-P."/>
        </authorList>
    </citation>
    <scope>NUCLEOTIDE SEQUENCE [LARGE SCALE GENOMIC DNA]</scope>
    <source>
        <strain evidence="3 4">DSM 45278</strain>
    </source>
</reference>
<name>A0A7Y9X8C6_9ACTN</name>
<dbReference type="InterPro" id="IPR015943">
    <property type="entry name" value="WD40/YVTN_repeat-like_dom_sf"/>
</dbReference>
<feature type="chain" id="PRO_5038536678" description="ABC transporter" evidence="2">
    <location>
        <begin position="23"/>
        <end position="401"/>
    </location>
</feature>
<keyword evidence="2" id="KW-0732">Signal</keyword>
<feature type="region of interest" description="Disordered" evidence="1">
    <location>
        <begin position="30"/>
        <end position="55"/>
    </location>
</feature>
<dbReference type="EMBL" id="JACCHL010000001">
    <property type="protein sequence ID" value="NYH51082.1"/>
    <property type="molecule type" value="Genomic_DNA"/>
</dbReference>
<protein>
    <recommendedName>
        <fullName evidence="5">ABC transporter</fullName>
    </recommendedName>
</protein>
<proteinExistence type="predicted"/>
<evidence type="ECO:0008006" key="5">
    <source>
        <dbReference type="Google" id="ProtNLM"/>
    </source>
</evidence>
<dbReference type="Proteomes" id="UP000584931">
    <property type="component" value="Unassembled WGS sequence"/>
</dbReference>
<dbReference type="PROSITE" id="PS51257">
    <property type="entry name" value="PROKAR_LIPOPROTEIN"/>
    <property type="match status" value="1"/>
</dbReference>
<dbReference type="SUPFAM" id="SSF50969">
    <property type="entry name" value="YVTN repeat-like/Quinoprotein amine dehydrogenase"/>
    <property type="match status" value="1"/>
</dbReference>
<dbReference type="InterPro" id="IPR011044">
    <property type="entry name" value="Quino_amine_DH_bsu"/>
</dbReference>
<gene>
    <name evidence="3" type="ORF">HNR06_000671</name>
</gene>
<evidence type="ECO:0000256" key="2">
    <source>
        <dbReference type="SAM" id="SignalP"/>
    </source>
</evidence>
<feature type="compositionally biased region" description="Basic and acidic residues" evidence="1">
    <location>
        <begin position="31"/>
        <end position="55"/>
    </location>
</feature>
<evidence type="ECO:0000256" key="1">
    <source>
        <dbReference type="SAM" id="MobiDB-lite"/>
    </source>
</evidence>
<feature type="signal peptide" evidence="2">
    <location>
        <begin position="1"/>
        <end position="22"/>
    </location>
</feature>
<accession>A0A7Y9X8C6</accession>
<dbReference type="RefSeq" id="WP_179809123.1">
    <property type="nucleotide sequence ID" value="NZ_JACCHL010000001.1"/>
</dbReference>
<comment type="caution">
    <text evidence="3">The sequence shown here is derived from an EMBL/GenBank/DDBJ whole genome shotgun (WGS) entry which is preliminary data.</text>
</comment>
<evidence type="ECO:0000313" key="3">
    <source>
        <dbReference type="EMBL" id="NYH51082.1"/>
    </source>
</evidence>
<dbReference type="Gene3D" id="2.130.10.10">
    <property type="entry name" value="YVTN repeat-like/Quinoprotein amine dehydrogenase"/>
    <property type="match status" value="1"/>
</dbReference>
<sequence length="401" mass="41194">MTREHRNTALVGAAGLSALLLAAGCAGQDARGAEEAPEETPHGHVEGARESAEPRSRLVVADARSGEVRVLDLVTEEVTGLDPVEGVDGIAGDGRFAYLSSSDHRTTHIVDSGAWTVDHGDHSHYYRAEIRAVGPLEGLVAGQASTDTALTALTGRDGGAAVLDRAALEEGEVGTAAPVPDGAAAVLPIAGRLLVAEGGAEGGVRVHDRSGSPLELLDDTCAQPRGQALTRRGAVIGCADGTLHVTEDDGELTSTLVPHPDGAEGRTGEFHHRPGSATLASVSTGGEVWVLDLAEPGWTRLDLPGAVAVTAVGAGGPVLALTGDGTLHSLDPRTGEEYASADLLDGTDPEHAPVIRADTSRAYVNDAEGGVVHEIDYDDDLRVARTLDTGTTPHLMVETGR</sequence>
<organism evidence="3 4">
    <name type="scientific">Nocardiopsis sinuspersici</name>
    <dbReference type="NCBI Taxonomy" id="501010"/>
    <lineage>
        <taxon>Bacteria</taxon>
        <taxon>Bacillati</taxon>
        <taxon>Actinomycetota</taxon>
        <taxon>Actinomycetes</taxon>
        <taxon>Streptosporangiales</taxon>
        <taxon>Nocardiopsidaceae</taxon>
        <taxon>Nocardiopsis</taxon>
    </lineage>
</organism>
<evidence type="ECO:0000313" key="4">
    <source>
        <dbReference type="Proteomes" id="UP000584931"/>
    </source>
</evidence>
<dbReference type="AlphaFoldDB" id="A0A7Y9X8C6"/>